<dbReference type="KEGG" id="phm:PSMK_06260"/>
<dbReference type="HOGENOM" id="CLU_675887_0_0_0"/>
<evidence type="ECO:0000259" key="2">
    <source>
        <dbReference type="Pfam" id="PF07607"/>
    </source>
</evidence>
<protein>
    <recommendedName>
        <fullName evidence="2">DUF1570 domain-containing protein</fullName>
    </recommendedName>
</protein>
<dbReference type="Pfam" id="PF07607">
    <property type="entry name" value="DUF1570"/>
    <property type="match status" value="1"/>
</dbReference>
<dbReference type="Proteomes" id="UP000007881">
    <property type="component" value="Chromosome"/>
</dbReference>
<keyword evidence="1" id="KW-0732">Signal</keyword>
<feature type="signal peptide" evidence="1">
    <location>
        <begin position="1"/>
        <end position="22"/>
    </location>
</feature>
<evidence type="ECO:0000313" key="3">
    <source>
        <dbReference type="EMBL" id="BAM02785.1"/>
    </source>
</evidence>
<accession>I0IBZ7</accession>
<organism evidence="3 4">
    <name type="scientific">Phycisphaera mikurensis (strain NBRC 102666 / KCTC 22515 / FYK2301M01)</name>
    <dbReference type="NCBI Taxonomy" id="1142394"/>
    <lineage>
        <taxon>Bacteria</taxon>
        <taxon>Pseudomonadati</taxon>
        <taxon>Planctomycetota</taxon>
        <taxon>Phycisphaerae</taxon>
        <taxon>Phycisphaerales</taxon>
        <taxon>Phycisphaeraceae</taxon>
        <taxon>Phycisphaera</taxon>
    </lineage>
</organism>
<dbReference type="InterPro" id="IPR011464">
    <property type="entry name" value="DUF1570"/>
</dbReference>
<proteinExistence type="predicted"/>
<evidence type="ECO:0000313" key="4">
    <source>
        <dbReference type="Proteomes" id="UP000007881"/>
    </source>
</evidence>
<dbReference type="AlphaFoldDB" id="I0IBZ7"/>
<feature type="chain" id="PRO_5003628718" description="DUF1570 domain-containing protein" evidence="1">
    <location>
        <begin position="23"/>
        <end position="407"/>
    </location>
</feature>
<feature type="domain" description="DUF1570" evidence="2">
    <location>
        <begin position="135"/>
        <end position="256"/>
    </location>
</feature>
<name>I0IBZ7_PHYMF</name>
<dbReference type="eggNOG" id="COG0308">
    <property type="taxonomic scope" value="Bacteria"/>
</dbReference>
<gene>
    <name evidence="3" type="ordered locus">PSMK_06260</name>
</gene>
<dbReference type="STRING" id="1142394.PSMK_06260"/>
<sequence length="407" mass="44626">MLALALALVLLAAAPSAPPAAAAGLVPDAAAPLSLYRSRHYLVHTDLPRAEAAPLGLHLDAVYDDLERRFEGFGTGRSRAPLDVYLFRHAAGYHAYLKSRGVAADHSGGMFFSGGPRGDALATWVSGRDPAATRAVLQHEGFHQFAAARLGQLPHWVNEGLAQYYEDAPLVNGRLFVGELNAERLAGVRSALIRGTAWPLPTLLRAEGRTWIDLLHRDPDRSRTLYAQSWSLVYFLIHAENGRYREAFLNYLRQLSLGQNADTALRTAFGITDASAMQGRWAAWLAGAAPPPVSEAAQRLEFLGQALAYHRREGWPMPRDLETLERTLVRRGFTLRRLGEDGELVFDAGDARLYGYVTPAGGHRRFVLLEAAGRGQPPRIAAVGLSPEPVLEWEASAIGFEPVVRYR</sequence>
<evidence type="ECO:0000256" key="1">
    <source>
        <dbReference type="SAM" id="SignalP"/>
    </source>
</evidence>
<dbReference type="EMBL" id="AP012338">
    <property type="protein sequence ID" value="BAM02785.1"/>
    <property type="molecule type" value="Genomic_DNA"/>
</dbReference>
<keyword evidence="4" id="KW-1185">Reference proteome</keyword>
<reference evidence="3 4" key="1">
    <citation type="submission" date="2012-02" db="EMBL/GenBank/DDBJ databases">
        <title>Complete genome sequence of Phycisphaera mikurensis NBRC 102666.</title>
        <authorList>
            <person name="Ankai A."/>
            <person name="Hosoyama A."/>
            <person name="Terui Y."/>
            <person name="Sekine M."/>
            <person name="Fukai R."/>
            <person name="Kato Y."/>
            <person name="Nakamura S."/>
            <person name="Yamada-Narita S."/>
            <person name="Kawakoshi A."/>
            <person name="Fukunaga Y."/>
            <person name="Yamazaki S."/>
            <person name="Fujita N."/>
        </authorList>
    </citation>
    <scope>NUCLEOTIDE SEQUENCE [LARGE SCALE GENOMIC DNA]</scope>
    <source>
        <strain evidence="4">NBRC 102666 / KCTC 22515 / FYK2301M01</strain>
    </source>
</reference>